<dbReference type="PATRIC" id="fig|1158610.3.peg.1113"/>
<dbReference type="InterPro" id="IPR011608">
    <property type="entry name" value="PRD"/>
</dbReference>
<dbReference type="Proteomes" id="UP000013785">
    <property type="component" value="Unassembled WGS sequence"/>
</dbReference>
<proteinExistence type="predicted"/>
<dbReference type="SUPFAM" id="SSF63520">
    <property type="entry name" value="PTS-regulatory domain, PRD"/>
    <property type="match status" value="1"/>
</dbReference>
<dbReference type="RefSeq" id="WP_010767807.1">
    <property type="nucleotide sequence ID" value="NZ_ASWE01000003.1"/>
</dbReference>
<sequence length="117" mass="13844">MIEKKLDILKESNVITEETKQFVLSVSKYLMEKQVIDSEEHLDMFLTHLAMADARQKKNEPVAGMDEMILSQIQNDEKLDQSKELWKELSQYSSTEFSADERWFVYMHIINILNKEN</sequence>
<comment type="caution">
    <text evidence="2">The sequence shown here is derived from an EMBL/GenBank/DDBJ whole genome shotgun (WGS) entry which is preliminary data.</text>
</comment>
<reference evidence="2 3" key="1">
    <citation type="submission" date="2013-02" db="EMBL/GenBank/DDBJ databases">
        <title>The Genome Sequence of Enterococcus phoeniculicola BAA-412.</title>
        <authorList>
            <consortium name="The Broad Institute Genome Sequencing Platform"/>
            <consortium name="The Broad Institute Genome Sequencing Center for Infectious Disease"/>
            <person name="Earl A.M."/>
            <person name="Gilmore M.S."/>
            <person name="Lebreton F."/>
            <person name="Walker B."/>
            <person name="Young S.K."/>
            <person name="Zeng Q."/>
            <person name="Gargeya S."/>
            <person name="Fitzgerald M."/>
            <person name="Haas B."/>
            <person name="Abouelleil A."/>
            <person name="Alvarado L."/>
            <person name="Arachchi H.M."/>
            <person name="Berlin A.M."/>
            <person name="Chapman S.B."/>
            <person name="Dewar J."/>
            <person name="Goldberg J."/>
            <person name="Griggs A."/>
            <person name="Gujja S."/>
            <person name="Hansen M."/>
            <person name="Howarth C."/>
            <person name="Imamovic A."/>
            <person name="Larimer J."/>
            <person name="McCowan C."/>
            <person name="Murphy C."/>
            <person name="Neiman D."/>
            <person name="Pearson M."/>
            <person name="Priest M."/>
            <person name="Roberts A."/>
            <person name="Saif S."/>
            <person name="Shea T."/>
            <person name="Sisk P."/>
            <person name="Sykes S."/>
            <person name="Wortman J."/>
            <person name="Nusbaum C."/>
            <person name="Birren B."/>
        </authorList>
    </citation>
    <scope>NUCLEOTIDE SEQUENCE [LARGE SCALE GENOMIC DNA]</scope>
    <source>
        <strain evidence="2 3">ATCC BAA-412</strain>
    </source>
</reference>
<dbReference type="STRING" id="154621.RV11_GL000765"/>
<dbReference type="PROSITE" id="PS51372">
    <property type="entry name" value="PRD_2"/>
    <property type="match status" value="1"/>
</dbReference>
<name>R3TUH3_9ENTE</name>
<dbReference type="OrthoDB" id="2184498at2"/>
<dbReference type="eggNOG" id="ENOG5032DDZ">
    <property type="taxonomic scope" value="Bacteria"/>
</dbReference>
<accession>R3TUH3</accession>
<dbReference type="AlphaFoldDB" id="R3TUH3"/>
<gene>
    <name evidence="2" type="ORF">UC3_01139</name>
</gene>
<dbReference type="GO" id="GO:0006355">
    <property type="term" value="P:regulation of DNA-templated transcription"/>
    <property type="evidence" value="ECO:0007669"/>
    <property type="project" value="InterPro"/>
</dbReference>
<organism evidence="2 3">
    <name type="scientific">Enterococcus phoeniculicola ATCC BAA-412</name>
    <dbReference type="NCBI Taxonomy" id="1158610"/>
    <lineage>
        <taxon>Bacteria</taxon>
        <taxon>Bacillati</taxon>
        <taxon>Bacillota</taxon>
        <taxon>Bacilli</taxon>
        <taxon>Lactobacillales</taxon>
        <taxon>Enterococcaceae</taxon>
        <taxon>Enterococcus</taxon>
    </lineage>
</organism>
<evidence type="ECO:0000313" key="3">
    <source>
        <dbReference type="Proteomes" id="UP000013785"/>
    </source>
</evidence>
<dbReference type="Pfam" id="PF00874">
    <property type="entry name" value="PRD"/>
    <property type="match status" value="1"/>
</dbReference>
<evidence type="ECO:0000313" key="2">
    <source>
        <dbReference type="EMBL" id="EOL45249.1"/>
    </source>
</evidence>
<evidence type="ECO:0000259" key="1">
    <source>
        <dbReference type="PROSITE" id="PS51372"/>
    </source>
</evidence>
<dbReference type="Gene3D" id="1.10.1790.10">
    <property type="entry name" value="PRD domain"/>
    <property type="match status" value="1"/>
</dbReference>
<feature type="domain" description="PRD" evidence="1">
    <location>
        <begin position="10"/>
        <end position="117"/>
    </location>
</feature>
<protein>
    <recommendedName>
        <fullName evidence="1">PRD domain-containing protein</fullName>
    </recommendedName>
</protein>
<dbReference type="InterPro" id="IPR036634">
    <property type="entry name" value="PRD_sf"/>
</dbReference>
<dbReference type="HOGENOM" id="CLU_146117_1_1_9"/>
<keyword evidence="3" id="KW-1185">Reference proteome</keyword>
<dbReference type="EMBL" id="AJAT01000012">
    <property type="protein sequence ID" value="EOL45249.1"/>
    <property type="molecule type" value="Genomic_DNA"/>
</dbReference>